<proteinExistence type="predicted"/>
<evidence type="ECO:0000313" key="2">
    <source>
        <dbReference type="EMBL" id="AFV89853.1"/>
    </source>
</evidence>
<evidence type="ECO:0000313" key="3">
    <source>
        <dbReference type="Proteomes" id="UP000000214"/>
    </source>
</evidence>
<dbReference type="PATRIC" id="fig|1171373.8.peg.2038"/>
<keyword evidence="1" id="KW-1133">Transmembrane helix</keyword>
<dbReference type="eggNOG" id="ENOG50335JA">
    <property type="taxonomic scope" value="Bacteria"/>
</dbReference>
<evidence type="ECO:0000256" key="1">
    <source>
        <dbReference type="SAM" id="Phobius"/>
    </source>
</evidence>
<protein>
    <submittedName>
        <fullName evidence="2">Uncharacterized protein</fullName>
    </submittedName>
</protein>
<reference evidence="2 3" key="1">
    <citation type="journal article" date="2012" name="BMC Genomics">
        <title>The genome sequence of Propionibacterium acidipropionici provides insights into its biotechnological and industrial potential.</title>
        <authorList>
            <person name="Parizzi L.P."/>
            <person name="Grassi M.C."/>
            <person name="Llerena L.A."/>
            <person name="Carazzolle M.F."/>
            <person name="Queiroz V.L."/>
            <person name="Lunardi I."/>
            <person name="Zeidler A.F."/>
            <person name="Teixeira P.J."/>
            <person name="Mieczkowski P."/>
            <person name="Rincones J."/>
            <person name="Pereira G.A."/>
        </authorList>
    </citation>
    <scope>NUCLEOTIDE SEQUENCE [LARGE SCALE GENOMIC DNA]</scope>
    <source>
        <strain evidence="3">ATCC 4875 / DSM 20272 / JCM 6432 / NBRC 12425 / NCIMB 8070</strain>
    </source>
</reference>
<dbReference type="EMBL" id="CP003493">
    <property type="protein sequence ID" value="AFV89853.1"/>
    <property type="molecule type" value="Genomic_DNA"/>
</dbReference>
<keyword evidence="1" id="KW-0472">Membrane</keyword>
<dbReference type="KEGG" id="pbo:PACID_20620"/>
<dbReference type="HOGENOM" id="CLU_117589_0_0_11"/>
<dbReference type="AlphaFoldDB" id="K7RY30"/>
<sequence>MGQDARCGVTMQASQGIGEHKHMTTFLIIGAVGIVILLLSLILGDLVDAFSHLDAIGGEYVSTAVIAAFIGALGFGGALVMGLTGSTGWAIGAGCGAGVLFGAGASWLTRVLKGSGSSYTPTGSELIGAEAHVISPIPQDGMGQIRLSVHGHLLTLNARSQSPVEAGERVWISRRLSPTAVEVSPVAAIE</sequence>
<gene>
    <name evidence="2" type="ordered locus">PACID_20620</name>
</gene>
<name>K7RY30_ACIA4</name>
<feature type="transmembrane region" description="Helical" evidence="1">
    <location>
        <begin position="60"/>
        <end position="83"/>
    </location>
</feature>
<feature type="transmembrane region" description="Helical" evidence="1">
    <location>
        <begin position="26"/>
        <end position="48"/>
    </location>
</feature>
<dbReference type="Proteomes" id="UP000000214">
    <property type="component" value="Chromosome"/>
</dbReference>
<dbReference type="InterPro" id="IPR012340">
    <property type="entry name" value="NA-bd_OB-fold"/>
</dbReference>
<accession>K7RY30</accession>
<organism evidence="2 3">
    <name type="scientific">Acidipropionibacterium acidipropionici (strain ATCC 4875 / DSM 20272 / JCM 6432 / NBRC 12425 / NCIMB 8070 / 4)</name>
    <name type="common">Propionibacterium acidipropionici</name>
    <dbReference type="NCBI Taxonomy" id="1171373"/>
    <lineage>
        <taxon>Bacteria</taxon>
        <taxon>Bacillati</taxon>
        <taxon>Actinomycetota</taxon>
        <taxon>Actinomycetes</taxon>
        <taxon>Propionibacteriales</taxon>
        <taxon>Propionibacteriaceae</taxon>
        <taxon>Acidipropionibacterium</taxon>
    </lineage>
</organism>
<keyword evidence="1" id="KW-0812">Transmembrane</keyword>
<dbReference type="Gene3D" id="2.40.50.140">
    <property type="entry name" value="Nucleic acid-binding proteins"/>
    <property type="match status" value="1"/>
</dbReference>
<dbReference type="STRING" id="1171373.PACID_20620"/>
<feature type="transmembrane region" description="Helical" evidence="1">
    <location>
        <begin position="89"/>
        <end position="108"/>
    </location>
</feature>